<sequence length="70" mass="8274">MDKADLILERLTAMDRAFRSEMKTLNDKIDRVSDEVKQVSRMQKLTWEAVKDLDKEVVRHDDEINKIKAL</sequence>
<evidence type="ECO:0000313" key="2">
    <source>
        <dbReference type="EMBL" id="ACL20739.1"/>
    </source>
</evidence>
<keyword evidence="1" id="KW-0175">Coiled coil</keyword>
<name>B8FWC7_DESHD</name>
<dbReference type="AlphaFoldDB" id="B8FWC7"/>
<feature type="coiled-coil region" evidence="1">
    <location>
        <begin position="22"/>
        <end position="70"/>
    </location>
</feature>
<proteinExistence type="predicted"/>
<protein>
    <submittedName>
        <fullName evidence="2">Uncharacterized protein</fullName>
    </submittedName>
</protein>
<gene>
    <name evidence="2" type="ordered locus">Dhaf_2713</name>
</gene>
<evidence type="ECO:0000256" key="1">
    <source>
        <dbReference type="SAM" id="Coils"/>
    </source>
</evidence>
<dbReference type="Proteomes" id="UP000007726">
    <property type="component" value="Chromosome"/>
</dbReference>
<reference evidence="2 3" key="1">
    <citation type="journal article" date="2012" name="BMC Microbiol.">
        <title>Genome sequence of Desulfitobacterium hafniense DCB-2, a Gram-positive anaerobe capable of dehalogenation and metal reduction.</title>
        <authorList>
            <person name="Kim S.H."/>
            <person name="Harzman C."/>
            <person name="Davis J.K."/>
            <person name="Hutcheson R."/>
            <person name="Broderick J.B."/>
            <person name="Marsh T.L."/>
            <person name="Tiedje J.M."/>
        </authorList>
    </citation>
    <scope>NUCLEOTIDE SEQUENCE [LARGE SCALE GENOMIC DNA]</scope>
    <source>
        <strain evidence="3">DSM 10664 / DCB-2</strain>
    </source>
</reference>
<dbReference type="KEGG" id="dhd:Dhaf_2713"/>
<dbReference type="RefSeq" id="WP_015944181.1">
    <property type="nucleotide sequence ID" value="NC_011830.1"/>
</dbReference>
<dbReference type="EMBL" id="CP001336">
    <property type="protein sequence ID" value="ACL20739.1"/>
    <property type="molecule type" value="Genomic_DNA"/>
</dbReference>
<evidence type="ECO:0000313" key="3">
    <source>
        <dbReference type="Proteomes" id="UP000007726"/>
    </source>
</evidence>
<organism evidence="2 3">
    <name type="scientific">Desulfitobacterium hafniense (strain DSM 10664 / DCB-2)</name>
    <dbReference type="NCBI Taxonomy" id="272564"/>
    <lineage>
        <taxon>Bacteria</taxon>
        <taxon>Bacillati</taxon>
        <taxon>Bacillota</taxon>
        <taxon>Clostridia</taxon>
        <taxon>Eubacteriales</taxon>
        <taxon>Desulfitobacteriaceae</taxon>
        <taxon>Desulfitobacterium</taxon>
    </lineage>
</organism>
<dbReference type="HOGENOM" id="CLU_192812_0_0_9"/>
<accession>B8FWC7</accession>